<name>A0A0C9WRP7_9AGAR</name>
<gene>
    <name evidence="2" type="ORF">K443DRAFT_678460</name>
</gene>
<evidence type="ECO:0000313" key="2">
    <source>
        <dbReference type="EMBL" id="KIK01315.1"/>
    </source>
</evidence>
<feature type="region of interest" description="Disordered" evidence="1">
    <location>
        <begin position="59"/>
        <end position="86"/>
    </location>
</feature>
<dbReference type="EMBL" id="KN838608">
    <property type="protein sequence ID" value="KIK01315.1"/>
    <property type="molecule type" value="Genomic_DNA"/>
</dbReference>
<dbReference type="OrthoDB" id="10618086at2759"/>
<proteinExistence type="predicted"/>
<protein>
    <submittedName>
        <fullName evidence="2">Uncharacterized protein</fullName>
    </submittedName>
</protein>
<reference evidence="3" key="2">
    <citation type="submission" date="2015-01" db="EMBL/GenBank/DDBJ databases">
        <title>Evolutionary Origins and Diversification of the Mycorrhizal Mutualists.</title>
        <authorList>
            <consortium name="DOE Joint Genome Institute"/>
            <consortium name="Mycorrhizal Genomics Consortium"/>
            <person name="Kohler A."/>
            <person name="Kuo A."/>
            <person name="Nagy L.G."/>
            <person name="Floudas D."/>
            <person name="Copeland A."/>
            <person name="Barry K.W."/>
            <person name="Cichocki N."/>
            <person name="Veneault-Fourrey C."/>
            <person name="LaButti K."/>
            <person name="Lindquist E.A."/>
            <person name="Lipzen A."/>
            <person name="Lundell T."/>
            <person name="Morin E."/>
            <person name="Murat C."/>
            <person name="Riley R."/>
            <person name="Ohm R."/>
            <person name="Sun H."/>
            <person name="Tunlid A."/>
            <person name="Henrissat B."/>
            <person name="Grigoriev I.V."/>
            <person name="Hibbett D.S."/>
            <person name="Martin F."/>
        </authorList>
    </citation>
    <scope>NUCLEOTIDE SEQUENCE [LARGE SCALE GENOMIC DNA]</scope>
    <source>
        <strain evidence="3">LaAM-08-1</strain>
    </source>
</reference>
<sequence>MARFRVSKPRCLILVLSSAKKESTHVVELKLPGNNPYVDRELEELRAVLSIRDVPLNKLEGPTSGSQQAPEISKPYHVRTRGKLLH</sequence>
<reference evidence="2 3" key="1">
    <citation type="submission" date="2014-04" db="EMBL/GenBank/DDBJ databases">
        <authorList>
            <consortium name="DOE Joint Genome Institute"/>
            <person name="Kuo A."/>
            <person name="Kohler A."/>
            <person name="Nagy L.G."/>
            <person name="Floudas D."/>
            <person name="Copeland A."/>
            <person name="Barry K.W."/>
            <person name="Cichocki N."/>
            <person name="Veneault-Fourrey C."/>
            <person name="LaButti K."/>
            <person name="Lindquist E.A."/>
            <person name="Lipzen A."/>
            <person name="Lundell T."/>
            <person name="Morin E."/>
            <person name="Murat C."/>
            <person name="Sun H."/>
            <person name="Tunlid A."/>
            <person name="Henrissat B."/>
            <person name="Grigoriev I.V."/>
            <person name="Hibbett D.S."/>
            <person name="Martin F."/>
            <person name="Nordberg H.P."/>
            <person name="Cantor M.N."/>
            <person name="Hua S.X."/>
        </authorList>
    </citation>
    <scope>NUCLEOTIDE SEQUENCE [LARGE SCALE GENOMIC DNA]</scope>
    <source>
        <strain evidence="2 3">LaAM-08-1</strain>
    </source>
</reference>
<feature type="compositionally biased region" description="Basic residues" evidence="1">
    <location>
        <begin position="76"/>
        <end position="86"/>
    </location>
</feature>
<keyword evidence="3" id="KW-1185">Reference proteome</keyword>
<organism evidence="2 3">
    <name type="scientific">Laccaria amethystina LaAM-08-1</name>
    <dbReference type="NCBI Taxonomy" id="1095629"/>
    <lineage>
        <taxon>Eukaryota</taxon>
        <taxon>Fungi</taxon>
        <taxon>Dikarya</taxon>
        <taxon>Basidiomycota</taxon>
        <taxon>Agaricomycotina</taxon>
        <taxon>Agaricomycetes</taxon>
        <taxon>Agaricomycetidae</taxon>
        <taxon>Agaricales</taxon>
        <taxon>Agaricineae</taxon>
        <taxon>Hydnangiaceae</taxon>
        <taxon>Laccaria</taxon>
    </lineage>
</organism>
<dbReference type="AlphaFoldDB" id="A0A0C9WRP7"/>
<accession>A0A0C9WRP7</accession>
<evidence type="ECO:0000256" key="1">
    <source>
        <dbReference type="SAM" id="MobiDB-lite"/>
    </source>
</evidence>
<evidence type="ECO:0000313" key="3">
    <source>
        <dbReference type="Proteomes" id="UP000054477"/>
    </source>
</evidence>
<dbReference type="HOGENOM" id="CLU_2498219_0_0_1"/>
<dbReference type="Proteomes" id="UP000054477">
    <property type="component" value="Unassembled WGS sequence"/>
</dbReference>